<evidence type="ECO:0000313" key="3">
    <source>
        <dbReference type="EMBL" id="UXX81410.1"/>
    </source>
</evidence>
<geneLocation type="plasmid" evidence="3 4">
    <name>unnamed2</name>
</geneLocation>
<dbReference type="InterPro" id="IPR015813">
    <property type="entry name" value="Pyrv/PenolPyrv_kinase-like_dom"/>
</dbReference>
<feature type="domain" description="HpcH/HpaI aldolase/citrate lyase" evidence="2">
    <location>
        <begin position="2"/>
        <end position="153"/>
    </location>
</feature>
<evidence type="ECO:0000259" key="2">
    <source>
        <dbReference type="Pfam" id="PF03328"/>
    </source>
</evidence>
<dbReference type="Pfam" id="PF03328">
    <property type="entry name" value="HpcH_HpaI"/>
    <property type="match status" value="1"/>
</dbReference>
<keyword evidence="4" id="KW-1185">Reference proteome</keyword>
<keyword evidence="3" id="KW-0614">Plasmid</keyword>
<accession>A0ABY6DC32</accession>
<name>A0ABY6DC32_9RHOB</name>
<dbReference type="InterPro" id="IPR005000">
    <property type="entry name" value="Aldolase/citrate-lyase_domain"/>
</dbReference>
<dbReference type="GO" id="GO:0016829">
    <property type="term" value="F:lyase activity"/>
    <property type="evidence" value="ECO:0007669"/>
    <property type="project" value="UniProtKB-KW"/>
</dbReference>
<evidence type="ECO:0000313" key="4">
    <source>
        <dbReference type="Proteomes" id="UP001064087"/>
    </source>
</evidence>
<dbReference type="InterPro" id="IPR040442">
    <property type="entry name" value="Pyrv_kinase-like_dom_sf"/>
</dbReference>
<reference evidence="3" key="1">
    <citation type="submission" date="2022-10" db="EMBL/GenBank/DDBJ databases">
        <title>Roseovarius pelagicus sp. nov., isolated from Arctic seawater.</title>
        <authorList>
            <person name="Hong Y.W."/>
            <person name="Hwang C.Y."/>
        </authorList>
    </citation>
    <scope>NUCLEOTIDE SEQUENCE</scope>
    <source>
        <strain evidence="3">HL-MP18</strain>
        <plasmid evidence="3">unnamed2</plasmid>
    </source>
</reference>
<keyword evidence="1" id="KW-0479">Metal-binding</keyword>
<gene>
    <name evidence="3" type="ORF">N7U68_00675</name>
</gene>
<sequence>MLFYMIADDPAIAQFASANGVDRIFVDLEYMGKDERQKGLDTWKSRQGPDDVTKLREAVPGGHILVRVNPLHDGSAREIDDVVARGADSVMLPMFRGADDLARFMDMLNGRAEALPLVETKAALDALPEIATRIPLNRLHIGLNDLHLDMGLKFMFQIIADGTLEDGCAALRAAGIAFGIGGLARAHEGIVNPAVLLGEHVRLGSTAAILSRTFHRGAESLAALREEMDFAAEVATLRGIYREFQAMSPDALEQNRRLAADRINDVVHLLSKR</sequence>
<dbReference type="Gene3D" id="3.20.20.60">
    <property type="entry name" value="Phosphoenolpyruvate-binding domains"/>
    <property type="match status" value="2"/>
</dbReference>
<dbReference type="Proteomes" id="UP001064087">
    <property type="component" value="Plasmid unnamed2"/>
</dbReference>
<organism evidence="3 4">
    <name type="scientific">Roseovarius pelagicus</name>
    <dbReference type="NCBI Taxonomy" id="2980108"/>
    <lineage>
        <taxon>Bacteria</taxon>
        <taxon>Pseudomonadati</taxon>
        <taxon>Pseudomonadota</taxon>
        <taxon>Alphaproteobacteria</taxon>
        <taxon>Rhodobacterales</taxon>
        <taxon>Roseobacteraceae</taxon>
        <taxon>Roseovarius</taxon>
    </lineage>
</organism>
<proteinExistence type="predicted"/>
<dbReference type="RefSeq" id="WP_165198424.1">
    <property type="nucleotide sequence ID" value="NZ_CP106737.1"/>
</dbReference>
<evidence type="ECO:0000256" key="1">
    <source>
        <dbReference type="ARBA" id="ARBA00022723"/>
    </source>
</evidence>
<keyword evidence="3" id="KW-0456">Lyase</keyword>
<dbReference type="SUPFAM" id="SSF51621">
    <property type="entry name" value="Phosphoenolpyruvate/pyruvate domain"/>
    <property type="match status" value="1"/>
</dbReference>
<protein>
    <submittedName>
        <fullName evidence="3">Aldolase/citrate lyase family protein</fullName>
    </submittedName>
</protein>
<dbReference type="EMBL" id="CP106737">
    <property type="protein sequence ID" value="UXX81410.1"/>
    <property type="molecule type" value="Genomic_DNA"/>
</dbReference>